<dbReference type="EMBL" id="QSQN01000068">
    <property type="protein sequence ID" value="RGK36052.1"/>
    <property type="molecule type" value="Genomic_DNA"/>
</dbReference>
<accession>A0A3E4LHC7</accession>
<sequence length="101" mass="12178">MREKELKKRAERGENDVKGKEKRFEHWQIIAAYLVIYDIFAVNFSYFLGLLLRFDFSFTKIPTEYIHAMLRFAPIYTVFCLAVFWVLKLYNSLWAFASYTE</sequence>
<evidence type="ECO:0000313" key="3">
    <source>
        <dbReference type="Proteomes" id="UP000260793"/>
    </source>
</evidence>
<evidence type="ECO:0000256" key="1">
    <source>
        <dbReference type="SAM" id="Phobius"/>
    </source>
</evidence>
<organism evidence="2 3">
    <name type="scientific">[Ruminococcus] lactaris</name>
    <dbReference type="NCBI Taxonomy" id="46228"/>
    <lineage>
        <taxon>Bacteria</taxon>
        <taxon>Bacillati</taxon>
        <taxon>Bacillota</taxon>
        <taxon>Clostridia</taxon>
        <taxon>Lachnospirales</taxon>
        <taxon>Lachnospiraceae</taxon>
        <taxon>Mediterraneibacter</taxon>
    </lineage>
</organism>
<name>A0A3E4LHC7_9FIRM</name>
<keyword evidence="1" id="KW-1133">Transmembrane helix</keyword>
<feature type="non-terminal residue" evidence="2">
    <location>
        <position position="101"/>
    </location>
</feature>
<reference evidence="2 3" key="1">
    <citation type="submission" date="2018-08" db="EMBL/GenBank/DDBJ databases">
        <title>A genome reference for cultivated species of the human gut microbiota.</title>
        <authorList>
            <person name="Zou Y."/>
            <person name="Xue W."/>
            <person name="Luo G."/>
        </authorList>
    </citation>
    <scope>NUCLEOTIDE SEQUENCE [LARGE SCALE GENOMIC DNA]</scope>
    <source>
        <strain evidence="2 3">TF11-7</strain>
    </source>
</reference>
<feature type="transmembrane region" description="Helical" evidence="1">
    <location>
        <begin position="30"/>
        <end position="48"/>
    </location>
</feature>
<dbReference type="Proteomes" id="UP000260793">
    <property type="component" value="Unassembled WGS sequence"/>
</dbReference>
<gene>
    <name evidence="2" type="ORF">DXD17_14505</name>
</gene>
<keyword evidence="1" id="KW-0812">Transmembrane</keyword>
<comment type="caution">
    <text evidence="2">The sequence shown here is derived from an EMBL/GenBank/DDBJ whole genome shotgun (WGS) entry which is preliminary data.</text>
</comment>
<evidence type="ECO:0000313" key="2">
    <source>
        <dbReference type="EMBL" id="RGK36052.1"/>
    </source>
</evidence>
<feature type="transmembrane region" description="Helical" evidence="1">
    <location>
        <begin position="68"/>
        <end position="87"/>
    </location>
</feature>
<protein>
    <submittedName>
        <fullName evidence="2">Polysaccharide biosynthesis protein</fullName>
    </submittedName>
</protein>
<keyword evidence="1" id="KW-0472">Membrane</keyword>
<dbReference type="AlphaFoldDB" id="A0A3E4LHC7"/>
<proteinExistence type="predicted"/>